<name>A0A8H6XKC8_9AGAR</name>
<gene>
    <name evidence="2" type="ORF">MVEN_01794000</name>
</gene>
<dbReference type="EMBL" id="JACAZI010000017">
    <property type="protein sequence ID" value="KAF7342067.1"/>
    <property type="molecule type" value="Genomic_DNA"/>
</dbReference>
<feature type="transmembrane region" description="Helical" evidence="1">
    <location>
        <begin position="24"/>
        <end position="43"/>
    </location>
</feature>
<dbReference type="Proteomes" id="UP000620124">
    <property type="component" value="Unassembled WGS sequence"/>
</dbReference>
<comment type="caution">
    <text evidence="2">The sequence shown here is derived from an EMBL/GenBank/DDBJ whole genome shotgun (WGS) entry which is preliminary data.</text>
</comment>
<reference evidence="2" key="1">
    <citation type="submission" date="2020-05" db="EMBL/GenBank/DDBJ databases">
        <title>Mycena genomes resolve the evolution of fungal bioluminescence.</title>
        <authorList>
            <person name="Tsai I.J."/>
        </authorList>
    </citation>
    <scope>NUCLEOTIDE SEQUENCE</scope>
    <source>
        <strain evidence="2">CCC161011</strain>
    </source>
</reference>
<evidence type="ECO:0000256" key="1">
    <source>
        <dbReference type="SAM" id="Phobius"/>
    </source>
</evidence>
<evidence type="ECO:0000313" key="2">
    <source>
        <dbReference type="EMBL" id="KAF7342067.1"/>
    </source>
</evidence>
<sequence>MKEVTSQLLSLASMVLIPFIPNDTLRYIMIVFAPLSFAGHLAYHNTPDRRVARLDVCVKELNALFDTAAKECARDPRFMYEGGLKLAETNYAMSTLRSRAISIQYIPWKIYPYHLRAIMSSIEECRRKMEELQTLILLALEFARQQKYREDIEQRISALESVFPAESRERRRDKSSSKYLRA</sequence>
<keyword evidence="1" id="KW-1133">Transmembrane helix</keyword>
<keyword evidence="1" id="KW-0472">Membrane</keyword>
<dbReference type="OrthoDB" id="3035112at2759"/>
<proteinExistence type="predicted"/>
<accession>A0A8H6XKC8</accession>
<dbReference type="AlphaFoldDB" id="A0A8H6XKC8"/>
<keyword evidence="3" id="KW-1185">Reference proteome</keyword>
<organism evidence="2 3">
    <name type="scientific">Mycena venus</name>
    <dbReference type="NCBI Taxonomy" id="2733690"/>
    <lineage>
        <taxon>Eukaryota</taxon>
        <taxon>Fungi</taxon>
        <taxon>Dikarya</taxon>
        <taxon>Basidiomycota</taxon>
        <taxon>Agaricomycotina</taxon>
        <taxon>Agaricomycetes</taxon>
        <taxon>Agaricomycetidae</taxon>
        <taxon>Agaricales</taxon>
        <taxon>Marasmiineae</taxon>
        <taxon>Mycenaceae</taxon>
        <taxon>Mycena</taxon>
    </lineage>
</organism>
<evidence type="ECO:0000313" key="3">
    <source>
        <dbReference type="Proteomes" id="UP000620124"/>
    </source>
</evidence>
<protein>
    <submittedName>
        <fullName evidence="2">Uncharacterized protein</fullName>
    </submittedName>
</protein>
<keyword evidence="1" id="KW-0812">Transmembrane</keyword>